<dbReference type="InterPro" id="IPR002549">
    <property type="entry name" value="AI-2E-like"/>
</dbReference>
<dbReference type="AlphaFoldDB" id="A0A0G0NA11"/>
<evidence type="ECO:0000256" key="2">
    <source>
        <dbReference type="ARBA" id="ARBA00009773"/>
    </source>
</evidence>
<evidence type="ECO:0000313" key="10">
    <source>
        <dbReference type="Proteomes" id="UP000034665"/>
    </source>
</evidence>
<dbReference type="PANTHER" id="PTHR21716:SF53">
    <property type="entry name" value="PERMEASE PERM-RELATED"/>
    <property type="match status" value="1"/>
</dbReference>
<sequence>MEWKLEITWGSLWRIVIMLTGITMLYYMRHVVALLFLAIVISSALDAPLNWLEKRKIPRIMGILFILAAGFSSFALLLYTVVPIMIIEIKDLADNIGLLEASLGSLVGISSMSGTLSSGLSGASETLATSGFSMAKLIPQLFENAVMVVTVMVISIYLAWYRDGIEGFLRAVLPIEYEQYAIGVMHRARKKIGKWLEGQILLSLIVAITAFIGLKLLGVNYALVLALLAGALELIPFVGPIVAGAIAFLVAVSQSTTIAVATLVLFFVIHQLEAHVVLPLVMRKTTGIHPVIVALSIVAGYQLYGFIGIILAIPFVVVIQELVDDYSERKHRQPALN</sequence>
<comment type="similarity">
    <text evidence="2">Belongs to the autoinducer-2 exporter (AI-2E) (TC 2.A.86) family.</text>
</comment>
<feature type="transmembrane region" description="Helical" evidence="8">
    <location>
        <begin position="141"/>
        <end position="160"/>
    </location>
</feature>
<dbReference type="GO" id="GO:0055085">
    <property type="term" value="P:transmembrane transport"/>
    <property type="evidence" value="ECO:0007669"/>
    <property type="project" value="TreeGrafter"/>
</dbReference>
<feature type="transmembrane region" description="Helical" evidence="8">
    <location>
        <begin position="301"/>
        <end position="323"/>
    </location>
</feature>
<dbReference type="PANTHER" id="PTHR21716">
    <property type="entry name" value="TRANSMEMBRANE PROTEIN"/>
    <property type="match status" value="1"/>
</dbReference>
<keyword evidence="4" id="KW-1003">Cell membrane</keyword>
<evidence type="ECO:0000256" key="3">
    <source>
        <dbReference type="ARBA" id="ARBA00022448"/>
    </source>
</evidence>
<organism evidence="9 10">
    <name type="scientific">Candidatus Wolfebacteria bacterium GW2011_GWC2_39_22</name>
    <dbReference type="NCBI Taxonomy" id="1619013"/>
    <lineage>
        <taxon>Bacteria</taxon>
        <taxon>Candidatus Wolfeibacteriota</taxon>
    </lineage>
</organism>
<evidence type="ECO:0000313" key="9">
    <source>
        <dbReference type="EMBL" id="KKR12293.1"/>
    </source>
</evidence>
<feature type="transmembrane region" description="Helical" evidence="8">
    <location>
        <begin position="195"/>
        <end position="217"/>
    </location>
</feature>
<name>A0A0G0NA11_9BACT</name>
<evidence type="ECO:0000256" key="6">
    <source>
        <dbReference type="ARBA" id="ARBA00022989"/>
    </source>
</evidence>
<evidence type="ECO:0000256" key="5">
    <source>
        <dbReference type="ARBA" id="ARBA00022692"/>
    </source>
</evidence>
<reference evidence="9 10" key="1">
    <citation type="journal article" date="2015" name="Nature">
        <title>rRNA introns, odd ribosomes, and small enigmatic genomes across a large radiation of phyla.</title>
        <authorList>
            <person name="Brown C.T."/>
            <person name="Hug L.A."/>
            <person name="Thomas B.C."/>
            <person name="Sharon I."/>
            <person name="Castelle C.J."/>
            <person name="Singh A."/>
            <person name="Wilkins M.J."/>
            <person name="Williams K.H."/>
            <person name="Banfield J.F."/>
        </authorList>
    </citation>
    <scope>NUCLEOTIDE SEQUENCE [LARGE SCALE GENOMIC DNA]</scope>
</reference>
<dbReference type="EMBL" id="LBWR01000002">
    <property type="protein sequence ID" value="KKR12293.1"/>
    <property type="molecule type" value="Genomic_DNA"/>
</dbReference>
<feature type="transmembrane region" description="Helical" evidence="8">
    <location>
        <begin position="34"/>
        <end position="52"/>
    </location>
</feature>
<evidence type="ECO:0008006" key="11">
    <source>
        <dbReference type="Google" id="ProtNLM"/>
    </source>
</evidence>
<proteinExistence type="inferred from homology"/>
<feature type="transmembrane region" description="Helical" evidence="8">
    <location>
        <begin position="64"/>
        <end position="87"/>
    </location>
</feature>
<keyword evidence="7 8" id="KW-0472">Membrane</keyword>
<keyword evidence="5 8" id="KW-0812">Transmembrane</keyword>
<feature type="transmembrane region" description="Helical" evidence="8">
    <location>
        <begin position="12"/>
        <end position="28"/>
    </location>
</feature>
<feature type="transmembrane region" description="Helical" evidence="8">
    <location>
        <begin position="223"/>
        <end position="251"/>
    </location>
</feature>
<gene>
    <name evidence="9" type="ORF">UT41_C0002G0067</name>
</gene>
<comment type="subcellular location">
    <subcellularLocation>
        <location evidence="1">Cell membrane</location>
        <topology evidence="1">Multi-pass membrane protein</topology>
    </subcellularLocation>
</comment>
<dbReference type="Proteomes" id="UP000034665">
    <property type="component" value="Unassembled WGS sequence"/>
</dbReference>
<accession>A0A0G0NA11</accession>
<keyword evidence="3" id="KW-0813">Transport</keyword>
<dbReference type="Pfam" id="PF01594">
    <property type="entry name" value="AI-2E_transport"/>
    <property type="match status" value="1"/>
</dbReference>
<evidence type="ECO:0000256" key="8">
    <source>
        <dbReference type="SAM" id="Phobius"/>
    </source>
</evidence>
<feature type="transmembrane region" description="Helical" evidence="8">
    <location>
        <begin position="258"/>
        <end position="281"/>
    </location>
</feature>
<protein>
    <recommendedName>
        <fullName evidence="11">Permease</fullName>
    </recommendedName>
</protein>
<evidence type="ECO:0000256" key="4">
    <source>
        <dbReference type="ARBA" id="ARBA00022475"/>
    </source>
</evidence>
<dbReference type="GO" id="GO:0005886">
    <property type="term" value="C:plasma membrane"/>
    <property type="evidence" value="ECO:0007669"/>
    <property type="project" value="UniProtKB-SubCell"/>
</dbReference>
<evidence type="ECO:0000256" key="7">
    <source>
        <dbReference type="ARBA" id="ARBA00023136"/>
    </source>
</evidence>
<keyword evidence="6 8" id="KW-1133">Transmembrane helix</keyword>
<evidence type="ECO:0000256" key="1">
    <source>
        <dbReference type="ARBA" id="ARBA00004651"/>
    </source>
</evidence>
<comment type="caution">
    <text evidence="9">The sequence shown here is derived from an EMBL/GenBank/DDBJ whole genome shotgun (WGS) entry which is preliminary data.</text>
</comment>
<dbReference type="STRING" id="1619013.UT41_C0002G0067"/>